<keyword evidence="9" id="KW-1185">Reference proteome</keyword>
<evidence type="ECO:0000313" key="9">
    <source>
        <dbReference type="Proteomes" id="UP000267096"/>
    </source>
</evidence>
<evidence type="ECO:0000256" key="5">
    <source>
        <dbReference type="ARBA" id="ARBA00034769"/>
    </source>
</evidence>
<sequence length="87" mass="9692">FAVCLISRQFIVSGRTLPTKSEIDIVVPVVTMVQFVFYVGWMKAAEVLLNPMGDDDDDFECNFLLDKNLATSLSIVDETHDDAPPVQ</sequence>
<reference evidence="10 11" key="1">
    <citation type="submission" date="2017-02" db="UniProtKB">
        <authorList>
            <consortium name="WormBaseParasite"/>
        </authorList>
    </citation>
    <scope>IDENTIFICATION</scope>
</reference>
<protein>
    <recommendedName>
        <fullName evidence="6">Bestrophin homolog</fullName>
    </recommendedName>
</protein>
<evidence type="ECO:0000256" key="6">
    <source>
        <dbReference type="RuleBase" id="RU363126"/>
    </source>
</evidence>
<keyword evidence="6" id="KW-0869">Chloride channel</keyword>
<keyword evidence="6" id="KW-0407">Ion channel</keyword>
<dbReference type="EMBL" id="UYRR01010778">
    <property type="protein sequence ID" value="VDK25604.1"/>
    <property type="molecule type" value="Genomic_DNA"/>
</dbReference>
<keyword evidence="4" id="KW-0472">Membrane</keyword>
<comment type="similarity">
    <text evidence="5 6">Belongs to the anion channel-forming bestrophin (TC 1.A.46) family. Calcium-sensitive chloride channel subfamily.</text>
</comment>
<dbReference type="InterPro" id="IPR000615">
    <property type="entry name" value="Bestrophin"/>
</dbReference>
<dbReference type="GO" id="GO:0034707">
    <property type="term" value="C:chloride channel complex"/>
    <property type="evidence" value="ECO:0007669"/>
    <property type="project" value="UniProtKB-KW"/>
</dbReference>
<dbReference type="AlphaFoldDB" id="A0A0M3JDK3"/>
<evidence type="ECO:0000313" key="11">
    <source>
        <dbReference type="WBParaSite" id="ASIM_0000590701-mRNA-1"/>
    </source>
</evidence>
<dbReference type="GO" id="GO:0005886">
    <property type="term" value="C:plasma membrane"/>
    <property type="evidence" value="ECO:0007669"/>
    <property type="project" value="UniProtKB-SubCell"/>
</dbReference>
<dbReference type="OrthoDB" id="201595at2759"/>
<evidence type="ECO:0000313" key="8">
    <source>
        <dbReference type="EMBL" id="VDK25926.1"/>
    </source>
</evidence>
<keyword evidence="6" id="KW-0406">Ion transport</keyword>
<evidence type="ECO:0000256" key="3">
    <source>
        <dbReference type="ARBA" id="ARBA00022989"/>
    </source>
</evidence>
<comment type="function">
    <text evidence="6">Forms chloride channels.</text>
</comment>
<keyword evidence="2" id="KW-0812">Transmembrane</keyword>
<reference evidence="7 9" key="2">
    <citation type="submission" date="2018-11" db="EMBL/GenBank/DDBJ databases">
        <authorList>
            <consortium name="Pathogen Informatics"/>
        </authorList>
    </citation>
    <scope>NUCLEOTIDE SEQUENCE [LARGE SCALE GENOMIC DNA]</scope>
</reference>
<dbReference type="PANTHER" id="PTHR10736:SF58">
    <property type="entry name" value="BESTROPHIN HOMOLOG-RELATED"/>
    <property type="match status" value="1"/>
</dbReference>
<dbReference type="WBParaSite" id="ASIM_0000569101-mRNA-1">
    <property type="protein sequence ID" value="ASIM_0000569101-mRNA-1"/>
    <property type="gene ID" value="ASIM_0000569101"/>
</dbReference>
<evidence type="ECO:0000256" key="4">
    <source>
        <dbReference type="ARBA" id="ARBA00023136"/>
    </source>
</evidence>
<keyword evidence="6" id="KW-0813">Transport</keyword>
<evidence type="ECO:0000256" key="2">
    <source>
        <dbReference type="ARBA" id="ARBA00022692"/>
    </source>
</evidence>
<dbReference type="PANTHER" id="PTHR10736">
    <property type="entry name" value="BESTROPHIN"/>
    <property type="match status" value="1"/>
</dbReference>
<evidence type="ECO:0000313" key="10">
    <source>
        <dbReference type="WBParaSite" id="ASIM_0000569101-mRNA-1"/>
    </source>
</evidence>
<name>A0A0M3JDK3_ANISI</name>
<keyword evidence="6" id="KW-0868">Chloride</keyword>
<accession>A0A0M3JDK3</accession>
<evidence type="ECO:0000313" key="7">
    <source>
        <dbReference type="EMBL" id="VDK25604.1"/>
    </source>
</evidence>
<proteinExistence type="inferred from homology"/>
<dbReference type="Proteomes" id="UP000267096">
    <property type="component" value="Unassembled WGS sequence"/>
</dbReference>
<dbReference type="Pfam" id="PF01062">
    <property type="entry name" value="Bestrophin"/>
    <property type="match status" value="1"/>
</dbReference>
<dbReference type="InterPro" id="IPR021134">
    <property type="entry name" value="Bestrophin-like"/>
</dbReference>
<dbReference type="GO" id="GO:0005254">
    <property type="term" value="F:chloride channel activity"/>
    <property type="evidence" value="ECO:0007669"/>
    <property type="project" value="UniProtKB-KW"/>
</dbReference>
<dbReference type="EMBL" id="UYRR01011431">
    <property type="protein sequence ID" value="VDK25926.1"/>
    <property type="molecule type" value="Genomic_DNA"/>
</dbReference>
<evidence type="ECO:0000256" key="1">
    <source>
        <dbReference type="ARBA" id="ARBA00004370"/>
    </source>
</evidence>
<dbReference type="WBParaSite" id="ASIM_0000590701-mRNA-1">
    <property type="protein sequence ID" value="ASIM_0000590701-mRNA-1"/>
    <property type="gene ID" value="ASIM_0000590701"/>
</dbReference>
<keyword evidence="3" id="KW-1133">Transmembrane helix</keyword>
<gene>
    <name evidence="7" type="ORF">ASIM_LOCUS5485</name>
    <name evidence="8" type="ORF">ASIM_LOCUS5693</name>
</gene>
<comment type="subcellular location">
    <subcellularLocation>
        <location evidence="6">Cell membrane</location>
        <topology evidence="6">Multi-pass membrane protein</topology>
    </subcellularLocation>
    <subcellularLocation>
        <location evidence="1">Membrane</location>
    </subcellularLocation>
</comment>
<organism evidence="10">
    <name type="scientific">Anisakis simplex</name>
    <name type="common">Herring worm</name>
    <dbReference type="NCBI Taxonomy" id="6269"/>
    <lineage>
        <taxon>Eukaryota</taxon>
        <taxon>Metazoa</taxon>
        <taxon>Ecdysozoa</taxon>
        <taxon>Nematoda</taxon>
        <taxon>Chromadorea</taxon>
        <taxon>Rhabditida</taxon>
        <taxon>Spirurina</taxon>
        <taxon>Ascaridomorpha</taxon>
        <taxon>Ascaridoidea</taxon>
        <taxon>Anisakidae</taxon>
        <taxon>Anisakis</taxon>
        <taxon>Anisakis simplex complex</taxon>
    </lineage>
</organism>
<keyword evidence="6" id="KW-1003">Cell membrane</keyword>